<evidence type="ECO:0000313" key="1">
    <source>
        <dbReference type="Proteomes" id="UP000887565"/>
    </source>
</evidence>
<dbReference type="AlphaFoldDB" id="A0A915KU11"/>
<proteinExistence type="predicted"/>
<organism evidence="1 2">
    <name type="scientific">Romanomermis culicivorax</name>
    <name type="common">Nematode worm</name>
    <dbReference type="NCBI Taxonomy" id="13658"/>
    <lineage>
        <taxon>Eukaryota</taxon>
        <taxon>Metazoa</taxon>
        <taxon>Ecdysozoa</taxon>
        <taxon>Nematoda</taxon>
        <taxon>Enoplea</taxon>
        <taxon>Dorylaimia</taxon>
        <taxon>Mermithida</taxon>
        <taxon>Mermithoidea</taxon>
        <taxon>Mermithidae</taxon>
        <taxon>Romanomermis</taxon>
    </lineage>
</organism>
<dbReference type="WBParaSite" id="nRc.2.0.1.t41956-RA">
    <property type="protein sequence ID" value="nRc.2.0.1.t41956-RA"/>
    <property type="gene ID" value="nRc.2.0.1.g41956"/>
</dbReference>
<dbReference type="Proteomes" id="UP000887565">
    <property type="component" value="Unplaced"/>
</dbReference>
<sequence length="157" mass="18176">MPLLELKDEIDKQCAISRFIVQKKMDNTNLRSEEIDEPVMRMIAVDDQPFSVVENAGFINLIKKQFIPEFSTREKSVYPDNATKTRQNKINYLRLIESRNHEITEIIGNAYFRSTSCESNSNSEDRSSALFISISIMNKNRQHDSVMKTSNRDHLAT</sequence>
<keyword evidence="1" id="KW-1185">Reference proteome</keyword>
<accession>A0A915KU11</accession>
<reference evidence="2" key="1">
    <citation type="submission" date="2022-11" db="UniProtKB">
        <authorList>
            <consortium name="WormBaseParasite"/>
        </authorList>
    </citation>
    <scope>IDENTIFICATION</scope>
</reference>
<name>A0A915KU11_ROMCU</name>
<protein>
    <submittedName>
        <fullName evidence="2">Uncharacterized protein</fullName>
    </submittedName>
</protein>
<dbReference type="SUPFAM" id="SSF140996">
    <property type="entry name" value="Hermes dimerisation domain"/>
    <property type="match status" value="1"/>
</dbReference>
<evidence type="ECO:0000313" key="2">
    <source>
        <dbReference type="WBParaSite" id="nRc.2.0.1.t41956-RA"/>
    </source>
</evidence>